<organism evidence="1 2">
    <name type="scientific">Adlercreutzia rubneri</name>
    <dbReference type="NCBI Taxonomy" id="2916441"/>
    <lineage>
        <taxon>Bacteria</taxon>
        <taxon>Bacillati</taxon>
        <taxon>Actinomycetota</taxon>
        <taxon>Coriobacteriia</taxon>
        <taxon>Eggerthellales</taxon>
        <taxon>Eggerthellaceae</taxon>
        <taxon>Adlercreutzia</taxon>
    </lineage>
</organism>
<protein>
    <submittedName>
        <fullName evidence="1">DUF3990 domain-containing protein</fullName>
    </submittedName>
</protein>
<dbReference type="AlphaFoldDB" id="A0A7K1T372"/>
<dbReference type="EMBL" id="WPOO01000002">
    <property type="protein sequence ID" value="MVN58074.1"/>
    <property type="molecule type" value="Genomic_DNA"/>
</dbReference>
<evidence type="ECO:0000313" key="2">
    <source>
        <dbReference type="Proteomes" id="UP000488839"/>
    </source>
</evidence>
<dbReference type="Proteomes" id="UP000488839">
    <property type="component" value="Unassembled WGS sequence"/>
</dbReference>
<dbReference type="Pfam" id="PF13151">
    <property type="entry name" value="DUF3990"/>
    <property type="match status" value="1"/>
</dbReference>
<keyword evidence="2" id="KW-1185">Reference proteome</keyword>
<sequence length="192" mass="22191">MLFCHHGMRSFLTRLGQCKRCYPKGENFMRLYHASTQTASEPRIVNRSPYLDFGTGFYTTTNLAQAEDFARKAFVRRGMEGAPTLNSYECDMERAGRELRVLEFSEPNEEWLEFVVHNRKQGRDKALEVDIIIGPVANDDVFTTVTLYEQGQITARAALEMLKIKELFTQILFCNDKALERLTFESARTVER</sequence>
<evidence type="ECO:0000313" key="1">
    <source>
        <dbReference type="EMBL" id="MVN58074.1"/>
    </source>
</evidence>
<name>A0A7K1T372_9ACTN</name>
<comment type="caution">
    <text evidence="1">The sequence shown here is derived from an EMBL/GenBank/DDBJ whole genome shotgun (WGS) entry which is preliminary data.</text>
</comment>
<gene>
    <name evidence="1" type="ORF">GO707_02365</name>
</gene>
<accession>A0A7K1T372</accession>
<dbReference type="InterPro" id="IPR025051">
    <property type="entry name" value="DUF3990"/>
</dbReference>
<reference evidence="1 2" key="1">
    <citation type="submission" date="2019-11" db="EMBL/GenBank/DDBJ databases">
        <title>Whole genome shotgun sequencing (WGS) data from Adlercreutzia equolifaciens ResAG-91, Eggerthella lenta MRI-F36, MRI-F37, MRI-F40, ResAG-49, ResAG-88, ResAG-121, ResAG-145, and Gordonibacter sp. ResAG-5, ResAG-26, ResAG-43, ResAG-50, ResAG-59.</title>
        <authorList>
            <person name="Stoll D.A."/>
            <person name="Danylec N."/>
            <person name="Franz C.M.A.P."/>
            <person name="Huch M."/>
        </authorList>
    </citation>
    <scope>NUCLEOTIDE SEQUENCE [LARGE SCALE GENOMIC DNA]</scope>
    <source>
        <strain evidence="1 2">ResAG-91</strain>
    </source>
</reference>
<proteinExistence type="predicted"/>